<keyword evidence="4 6" id="KW-1133">Transmembrane helix</keyword>
<sequence>MNYALLPAICCYLTGSAAYAGFLFRQKNGYNQLAYALVTAGFVIHTLLLAEAVLRAGTIPVRNLHETLWFAAWTLAFVFLVLWWKSRLKILGVFAAPLITLVAAAAFFVPDTAADIETSLTGFWLIVHVVVIFIGEACLALACAAGVLYLIQERNIKFKKHRFFFRRLPSLELLDNTGYQFIIIGFTALTVGLITGFVYAHSVWGRFWSWDPKEVWSGITWLIYAALLHERLVAGMRGRKAAIFAIIGFAAMLFTFLGVNLLLEGHHNEFTRW</sequence>
<dbReference type="InterPro" id="IPR045062">
    <property type="entry name" value="Cyt_c_biogenesis_CcsA/CcmC"/>
</dbReference>
<feature type="transmembrane region" description="Helical" evidence="6">
    <location>
        <begin position="181"/>
        <end position="203"/>
    </location>
</feature>
<dbReference type="PANTHER" id="PTHR30071:SF1">
    <property type="entry name" value="CYTOCHROME B_B6 PROTEIN-RELATED"/>
    <property type="match status" value="1"/>
</dbReference>
<dbReference type="GO" id="GO:0020037">
    <property type="term" value="F:heme binding"/>
    <property type="evidence" value="ECO:0007669"/>
    <property type="project" value="InterPro"/>
</dbReference>
<evidence type="ECO:0000313" key="8">
    <source>
        <dbReference type="EMBL" id="MBA2879958.1"/>
    </source>
</evidence>
<evidence type="ECO:0000256" key="5">
    <source>
        <dbReference type="ARBA" id="ARBA00023136"/>
    </source>
</evidence>
<feature type="transmembrane region" description="Helical" evidence="6">
    <location>
        <begin position="215"/>
        <end position="234"/>
    </location>
</feature>
<feature type="transmembrane region" description="Helical" evidence="6">
    <location>
        <begin position="122"/>
        <end position="151"/>
    </location>
</feature>
<keyword evidence="2 6" id="KW-0812">Transmembrane</keyword>
<dbReference type="Proteomes" id="UP000525298">
    <property type="component" value="Unassembled WGS sequence"/>
</dbReference>
<dbReference type="InterPro" id="IPR002541">
    <property type="entry name" value="Cyt_c_assembly"/>
</dbReference>
<evidence type="ECO:0000256" key="6">
    <source>
        <dbReference type="SAM" id="Phobius"/>
    </source>
</evidence>
<dbReference type="GO" id="GO:0017004">
    <property type="term" value="P:cytochrome complex assembly"/>
    <property type="evidence" value="ECO:0007669"/>
    <property type="project" value="UniProtKB-KW"/>
</dbReference>
<dbReference type="AlphaFoldDB" id="A0A7W0C679"/>
<dbReference type="EMBL" id="JACDUS010000001">
    <property type="protein sequence ID" value="MBA2879958.1"/>
    <property type="molecule type" value="Genomic_DNA"/>
</dbReference>
<protein>
    <submittedName>
        <fullName evidence="8">Cytochrome c-type biogenesis protein CcsB</fullName>
    </submittedName>
</protein>
<feature type="transmembrane region" description="Helical" evidence="6">
    <location>
        <begin position="6"/>
        <end position="24"/>
    </location>
</feature>
<accession>A0A7W0C679</accession>
<dbReference type="RefSeq" id="WP_181549638.1">
    <property type="nucleotide sequence ID" value="NZ_JACDUS010000001.1"/>
</dbReference>
<name>A0A7W0C679_9BACT</name>
<dbReference type="GO" id="GO:0005886">
    <property type="term" value="C:plasma membrane"/>
    <property type="evidence" value="ECO:0007669"/>
    <property type="project" value="TreeGrafter"/>
</dbReference>
<evidence type="ECO:0000256" key="1">
    <source>
        <dbReference type="ARBA" id="ARBA00004141"/>
    </source>
</evidence>
<evidence type="ECO:0000256" key="3">
    <source>
        <dbReference type="ARBA" id="ARBA00022748"/>
    </source>
</evidence>
<feature type="transmembrane region" description="Helical" evidence="6">
    <location>
        <begin position="241"/>
        <end position="263"/>
    </location>
</feature>
<evidence type="ECO:0000259" key="7">
    <source>
        <dbReference type="Pfam" id="PF01578"/>
    </source>
</evidence>
<feature type="transmembrane region" description="Helical" evidence="6">
    <location>
        <begin position="33"/>
        <end position="55"/>
    </location>
</feature>
<keyword evidence="3" id="KW-0201">Cytochrome c-type biogenesis</keyword>
<dbReference type="Pfam" id="PF01578">
    <property type="entry name" value="Cytochrom_C_asm"/>
    <property type="match status" value="1"/>
</dbReference>
<organism evidence="8 9">
    <name type="scientific">Desulfosalsimonas propionicica</name>
    <dbReference type="NCBI Taxonomy" id="332175"/>
    <lineage>
        <taxon>Bacteria</taxon>
        <taxon>Pseudomonadati</taxon>
        <taxon>Thermodesulfobacteriota</taxon>
        <taxon>Desulfobacteria</taxon>
        <taxon>Desulfobacterales</taxon>
        <taxon>Desulfosalsimonadaceae</taxon>
        <taxon>Desulfosalsimonas</taxon>
    </lineage>
</organism>
<proteinExistence type="predicted"/>
<evidence type="ECO:0000256" key="2">
    <source>
        <dbReference type="ARBA" id="ARBA00022692"/>
    </source>
</evidence>
<feature type="transmembrane region" description="Helical" evidence="6">
    <location>
        <begin position="91"/>
        <end position="110"/>
    </location>
</feature>
<reference evidence="8 9" key="1">
    <citation type="submission" date="2020-07" db="EMBL/GenBank/DDBJ databases">
        <title>Genomic Encyclopedia of Type Strains, Phase IV (KMG-IV): sequencing the most valuable type-strain genomes for metagenomic binning, comparative biology and taxonomic classification.</title>
        <authorList>
            <person name="Goeker M."/>
        </authorList>
    </citation>
    <scope>NUCLEOTIDE SEQUENCE [LARGE SCALE GENOMIC DNA]</scope>
    <source>
        <strain evidence="8 9">DSM 17721</strain>
    </source>
</reference>
<dbReference type="PANTHER" id="PTHR30071">
    <property type="entry name" value="HEME EXPORTER PROTEIN C"/>
    <property type="match status" value="1"/>
</dbReference>
<feature type="domain" description="Cytochrome c assembly protein" evidence="7">
    <location>
        <begin position="63"/>
        <end position="267"/>
    </location>
</feature>
<comment type="caution">
    <text evidence="8">The sequence shown here is derived from an EMBL/GenBank/DDBJ whole genome shotgun (WGS) entry which is preliminary data.</text>
</comment>
<gene>
    <name evidence="8" type="ORF">HNR65_000265</name>
</gene>
<dbReference type="NCBIfam" id="TIGR03144">
    <property type="entry name" value="cytochr_II_ccsB"/>
    <property type="match status" value="1"/>
</dbReference>
<evidence type="ECO:0000256" key="4">
    <source>
        <dbReference type="ARBA" id="ARBA00022989"/>
    </source>
</evidence>
<keyword evidence="5 6" id="KW-0472">Membrane</keyword>
<comment type="subcellular location">
    <subcellularLocation>
        <location evidence="1">Membrane</location>
        <topology evidence="1">Multi-pass membrane protein</topology>
    </subcellularLocation>
</comment>
<keyword evidence="9" id="KW-1185">Reference proteome</keyword>
<dbReference type="InterPro" id="IPR017562">
    <property type="entry name" value="Cyt_c_biogenesis_CcsA"/>
</dbReference>
<evidence type="ECO:0000313" key="9">
    <source>
        <dbReference type="Proteomes" id="UP000525298"/>
    </source>
</evidence>
<feature type="transmembrane region" description="Helical" evidence="6">
    <location>
        <begin position="67"/>
        <end position="84"/>
    </location>
</feature>